<evidence type="ECO:0000313" key="4">
    <source>
        <dbReference type="Proteomes" id="UP000642673"/>
    </source>
</evidence>
<keyword evidence="1" id="KW-1133">Transmembrane helix</keyword>
<gene>
    <name evidence="3" type="ORF">GCM10010347_52700</name>
</gene>
<dbReference type="RefSeq" id="WP_229873998.1">
    <property type="nucleotide sequence ID" value="NZ_BMVP01000013.1"/>
</dbReference>
<feature type="transmembrane region" description="Helical" evidence="1">
    <location>
        <begin position="149"/>
        <end position="168"/>
    </location>
</feature>
<accession>A0ABQ3EZF0</accession>
<protein>
    <recommendedName>
        <fullName evidence="2">DUF6545 domain-containing protein</fullName>
    </recommendedName>
</protein>
<organism evidence="3 4">
    <name type="scientific">Streptomyces cirratus</name>
    <dbReference type="NCBI Taxonomy" id="68187"/>
    <lineage>
        <taxon>Bacteria</taxon>
        <taxon>Bacillati</taxon>
        <taxon>Actinomycetota</taxon>
        <taxon>Actinomycetes</taxon>
        <taxon>Kitasatosporales</taxon>
        <taxon>Streptomycetaceae</taxon>
        <taxon>Streptomyces</taxon>
    </lineage>
</organism>
<evidence type="ECO:0000256" key="1">
    <source>
        <dbReference type="SAM" id="Phobius"/>
    </source>
</evidence>
<dbReference type="InterPro" id="IPR050039">
    <property type="entry name" value="MAB_1171c-like"/>
</dbReference>
<feature type="transmembrane region" description="Helical" evidence="1">
    <location>
        <begin position="218"/>
        <end position="237"/>
    </location>
</feature>
<feature type="transmembrane region" description="Helical" evidence="1">
    <location>
        <begin position="6"/>
        <end position="24"/>
    </location>
</feature>
<feature type="transmembrane region" description="Helical" evidence="1">
    <location>
        <begin position="180"/>
        <end position="198"/>
    </location>
</feature>
<feature type="transmembrane region" description="Helical" evidence="1">
    <location>
        <begin position="68"/>
        <end position="89"/>
    </location>
</feature>
<dbReference type="EMBL" id="BMVP01000013">
    <property type="protein sequence ID" value="GHB75713.1"/>
    <property type="molecule type" value="Genomic_DNA"/>
</dbReference>
<proteinExistence type="predicted"/>
<feature type="transmembrane region" description="Helical" evidence="1">
    <location>
        <begin position="36"/>
        <end position="56"/>
    </location>
</feature>
<evidence type="ECO:0000259" key="2">
    <source>
        <dbReference type="Pfam" id="PF20182"/>
    </source>
</evidence>
<feature type="transmembrane region" description="Helical" evidence="1">
    <location>
        <begin position="110"/>
        <end position="129"/>
    </location>
</feature>
<feature type="domain" description="DUF6545" evidence="2">
    <location>
        <begin position="252"/>
        <end position="373"/>
    </location>
</feature>
<keyword evidence="4" id="KW-1185">Reference proteome</keyword>
<dbReference type="InterPro" id="IPR046675">
    <property type="entry name" value="DUF6545"/>
</dbReference>
<comment type="caution">
    <text evidence="3">The sequence shown here is derived from an EMBL/GenBank/DDBJ whole genome shotgun (WGS) entry which is preliminary data.</text>
</comment>
<dbReference type="NCBIfam" id="NF042915">
    <property type="entry name" value="MAB_1171c_fam"/>
    <property type="match status" value="1"/>
</dbReference>
<dbReference type="Proteomes" id="UP000642673">
    <property type="component" value="Unassembled WGS sequence"/>
</dbReference>
<name>A0ABQ3EZF0_9ACTN</name>
<keyword evidence="1" id="KW-0472">Membrane</keyword>
<reference evidence="4" key="1">
    <citation type="journal article" date="2019" name="Int. J. Syst. Evol. Microbiol.">
        <title>The Global Catalogue of Microorganisms (GCM) 10K type strain sequencing project: providing services to taxonomists for standard genome sequencing and annotation.</title>
        <authorList>
            <consortium name="The Broad Institute Genomics Platform"/>
            <consortium name="The Broad Institute Genome Sequencing Center for Infectious Disease"/>
            <person name="Wu L."/>
            <person name="Ma J."/>
        </authorList>
    </citation>
    <scope>NUCLEOTIDE SEQUENCE [LARGE SCALE GENOMIC DNA]</scope>
    <source>
        <strain evidence="4">JCM 4738</strain>
    </source>
</reference>
<keyword evidence="1" id="KW-0812">Transmembrane</keyword>
<evidence type="ECO:0000313" key="3">
    <source>
        <dbReference type="EMBL" id="GHB75713.1"/>
    </source>
</evidence>
<sequence>MSAGTAFLGSAGVLLIVTLIKLWALRKNPNDPILRAVCGTLFIGALLFVTAAPPHLAKINNWFGTPNIAAPIVYCILTAFDAVNIVLLIHWRGNDDAARTRRQTRLCLTAYVAVMAAIVLLFTMGDAPVERLRDLDTYYANTPFIREMIVLYLAAHTVAAVTMTVLCWRWSRQVPGSLRLGLLTIAAGSSSAFLYDLLKYTAIVARWSGANLDWLSTHAAFSLAGVSALLVAAGFLIPPLGQGASSRWGMFQQFQRLKPLWLEIQSEIPRTCPKPMSWWRSMDLRLMQRERDIHDAVLRLGPYFDASTGKRVYAEALAEHAERRRARGEADASVIAGAVIAKATARPAVSPEDRWMLTSTEDPEDLVRMSDALARSPRVQAIRRWAALVGSRG</sequence>
<dbReference type="Pfam" id="PF20182">
    <property type="entry name" value="DUF6545"/>
    <property type="match status" value="1"/>
</dbReference>